<organism evidence="1 2">
    <name type="scientific">Bacillus methanolicus (strain MGA3 / ATCC 53907)</name>
    <dbReference type="NCBI Taxonomy" id="796606"/>
    <lineage>
        <taxon>Bacteria</taxon>
        <taxon>Bacillati</taxon>
        <taxon>Bacillota</taxon>
        <taxon>Bacilli</taxon>
        <taxon>Bacillales</taxon>
        <taxon>Bacillaceae</taxon>
        <taxon>Bacillus</taxon>
    </lineage>
</organism>
<dbReference type="AlphaFoldDB" id="I3E762"/>
<gene>
    <name evidence="1" type="ORF">BMMGA3_03625</name>
</gene>
<protein>
    <submittedName>
        <fullName evidence="1">Uncharacterized protein</fullName>
    </submittedName>
</protein>
<dbReference type="Proteomes" id="UP000027602">
    <property type="component" value="Chromosome"/>
</dbReference>
<reference evidence="1 2" key="1">
    <citation type="journal article" date="2015" name="BMC Genomics">
        <title>Transcriptome analysis of thermophilic methylotrophic Bacillus methanolicus MGA3 using RNA-sequencing provides detailed insights into its previously uncharted transcriptional landscape.</title>
        <authorList>
            <person name="Irla M."/>
            <person name="Neshat A."/>
            <person name="Brautaset T."/>
            <person name="Ruckert C."/>
            <person name="Kalinowski J."/>
            <person name="Wendisch V.F."/>
        </authorList>
    </citation>
    <scope>NUCLEOTIDE SEQUENCE [LARGE SCALE GENOMIC DNA]</scope>
    <source>
        <strain evidence="2">MGA3 / ATCC 53907</strain>
    </source>
</reference>
<name>I3E762_BACMM</name>
<keyword evidence="2" id="KW-1185">Reference proteome</keyword>
<sequence>MTIRFYEQNLVPFFRFTVEIGLSTLERLRKLAERVRFHYYESFGKYSGRGCEKHIKFFTQHQGNINILWAIIETKEEQRRIKKELIDILQPKYETMKKEGLLY</sequence>
<dbReference type="HOGENOM" id="CLU_2258105_0_0_9"/>
<dbReference type="KEGG" id="bmet:BMMGA3_03625"/>
<dbReference type="EMBL" id="CP007739">
    <property type="protein sequence ID" value="AIE59166.1"/>
    <property type="molecule type" value="Genomic_DNA"/>
</dbReference>
<evidence type="ECO:0000313" key="1">
    <source>
        <dbReference type="EMBL" id="AIE59166.1"/>
    </source>
</evidence>
<accession>I3E762</accession>
<evidence type="ECO:0000313" key="2">
    <source>
        <dbReference type="Proteomes" id="UP000027602"/>
    </source>
</evidence>
<proteinExistence type="predicted"/>